<organism evidence="3">
    <name type="scientific">Streptococcus lutetiensis</name>
    <dbReference type="NCBI Taxonomy" id="150055"/>
    <lineage>
        <taxon>Bacteria</taxon>
        <taxon>Bacillati</taxon>
        <taxon>Bacillota</taxon>
        <taxon>Bacilli</taxon>
        <taxon>Lactobacillales</taxon>
        <taxon>Streptococcaceae</taxon>
        <taxon>Streptococcus</taxon>
    </lineage>
</organism>
<feature type="compositionally biased region" description="Acidic residues" evidence="2">
    <location>
        <begin position="108"/>
        <end position="118"/>
    </location>
</feature>
<gene>
    <name evidence="3" type="primary">gtfC</name>
    <name evidence="3" type="ORF">SLLFYP71_01209</name>
</gene>
<name>A0A6N3B385_9STRE</name>
<keyword evidence="3" id="KW-0328">Glycosyltransferase</keyword>
<keyword evidence="3" id="KW-0808">Transferase</keyword>
<accession>A0A6N3B385</accession>
<evidence type="ECO:0000313" key="3">
    <source>
        <dbReference type="EMBL" id="VYT99134.1"/>
    </source>
</evidence>
<feature type="compositionally biased region" description="Basic and acidic residues" evidence="2">
    <location>
        <begin position="94"/>
        <end position="107"/>
    </location>
</feature>
<dbReference type="GO" id="GO:0047849">
    <property type="term" value="F:dextransucrase activity"/>
    <property type="evidence" value="ECO:0007669"/>
    <property type="project" value="UniProtKB-EC"/>
</dbReference>
<dbReference type="EC" id="2.4.1.5" evidence="3"/>
<feature type="region of interest" description="Disordered" evidence="2">
    <location>
        <begin position="85"/>
        <end position="118"/>
    </location>
</feature>
<dbReference type="RefSeq" id="WP_221928316.1">
    <property type="nucleotide sequence ID" value="NZ_JAHCZR010000007.1"/>
</dbReference>
<dbReference type="InterPro" id="IPR018337">
    <property type="entry name" value="Cell_wall/Cho-bd_repeat"/>
</dbReference>
<dbReference type="InterPro" id="IPR015797">
    <property type="entry name" value="NUDIX_hydrolase-like_dom_sf"/>
</dbReference>
<evidence type="ECO:0000256" key="1">
    <source>
        <dbReference type="ARBA" id="ARBA00022737"/>
    </source>
</evidence>
<protein>
    <submittedName>
        <fullName evidence="3">Glucosyltransferase-SI</fullName>
        <ecNumber evidence="3">2.4.1.5</ecNumber>
    </submittedName>
</protein>
<sequence length="118" mass="13449">MQGENPLECAKRELREETGILIDDFIEVGRVLHQKHQTYYVNYLCHTDVDKDSIVWYYFDENGRVVTGDQEINVQELHFDENGVQTKGGFATDAEGHKHSYDAKTGDLEDEDGAPVEA</sequence>
<keyword evidence="1" id="KW-0677">Repeat</keyword>
<dbReference type="EMBL" id="CACRUI010000016">
    <property type="protein sequence ID" value="VYT99134.1"/>
    <property type="molecule type" value="Genomic_DNA"/>
</dbReference>
<evidence type="ECO:0000256" key="2">
    <source>
        <dbReference type="SAM" id="MobiDB-lite"/>
    </source>
</evidence>
<reference evidence="3" key="1">
    <citation type="submission" date="2019-11" db="EMBL/GenBank/DDBJ databases">
        <authorList>
            <person name="Feng L."/>
        </authorList>
    </citation>
    <scope>NUCLEOTIDE SEQUENCE</scope>
    <source>
        <strain evidence="3">SLutetiensisLFYP71</strain>
    </source>
</reference>
<dbReference type="SUPFAM" id="SSF69360">
    <property type="entry name" value="Cell wall binding repeat"/>
    <property type="match status" value="1"/>
</dbReference>
<dbReference type="SUPFAM" id="SSF55811">
    <property type="entry name" value="Nudix"/>
    <property type="match status" value="1"/>
</dbReference>
<proteinExistence type="predicted"/>
<dbReference type="Gene3D" id="2.10.270.10">
    <property type="entry name" value="Cholin Binding"/>
    <property type="match status" value="1"/>
</dbReference>
<dbReference type="AlphaFoldDB" id="A0A6N3B385"/>
<dbReference type="Pfam" id="PF19127">
    <property type="entry name" value="Choline_bind_3"/>
    <property type="match status" value="1"/>
</dbReference>